<comment type="cofactor">
    <cofactor evidence="1">
        <name>Mg(2+)</name>
        <dbReference type="ChEBI" id="CHEBI:18420"/>
    </cofactor>
</comment>
<gene>
    <name evidence="10" type="ORF">M0R45_033931</name>
</gene>
<comment type="subcellular location">
    <subcellularLocation>
        <location evidence="2">Mitochondrion</location>
    </subcellularLocation>
</comment>
<comment type="similarity">
    <text evidence="3">Belongs to the Nudix hydrolase family.</text>
</comment>
<dbReference type="GO" id="GO:0005739">
    <property type="term" value="C:mitochondrion"/>
    <property type="evidence" value="ECO:0007669"/>
    <property type="project" value="UniProtKB-SubCell"/>
</dbReference>
<evidence type="ECO:0000256" key="8">
    <source>
        <dbReference type="ARBA" id="ARBA00023128"/>
    </source>
</evidence>
<dbReference type="PROSITE" id="PS00893">
    <property type="entry name" value="NUDIX_BOX"/>
    <property type="match status" value="1"/>
</dbReference>
<dbReference type="Pfam" id="PF00293">
    <property type="entry name" value="NUDIX"/>
    <property type="match status" value="1"/>
</dbReference>
<name>A0AAW1WLV7_RUBAR</name>
<evidence type="ECO:0000259" key="9">
    <source>
        <dbReference type="PROSITE" id="PS51462"/>
    </source>
</evidence>
<keyword evidence="8" id="KW-0496">Mitochondrion</keyword>
<keyword evidence="5" id="KW-0378">Hydrolase</keyword>
<dbReference type="GO" id="GO:0016462">
    <property type="term" value="F:pyrophosphatase activity"/>
    <property type="evidence" value="ECO:0007669"/>
    <property type="project" value="InterPro"/>
</dbReference>
<dbReference type="GO" id="GO:0005634">
    <property type="term" value="C:nucleus"/>
    <property type="evidence" value="ECO:0007669"/>
    <property type="project" value="TreeGrafter"/>
</dbReference>
<feature type="domain" description="Nudix hydrolase" evidence="9">
    <location>
        <begin position="18"/>
        <end position="168"/>
    </location>
</feature>
<evidence type="ECO:0000313" key="11">
    <source>
        <dbReference type="Proteomes" id="UP001457282"/>
    </source>
</evidence>
<evidence type="ECO:0000256" key="3">
    <source>
        <dbReference type="ARBA" id="ARBA00005582"/>
    </source>
</evidence>
<dbReference type="PROSITE" id="PS51462">
    <property type="entry name" value="NUDIX"/>
    <property type="match status" value="1"/>
</dbReference>
<evidence type="ECO:0000256" key="4">
    <source>
        <dbReference type="ARBA" id="ARBA00022723"/>
    </source>
</evidence>
<dbReference type="EMBL" id="JBEDUW010000006">
    <property type="protein sequence ID" value="KAK9925612.1"/>
    <property type="molecule type" value="Genomic_DNA"/>
</dbReference>
<evidence type="ECO:0000256" key="1">
    <source>
        <dbReference type="ARBA" id="ARBA00001946"/>
    </source>
</evidence>
<sequence length="311" mass="34982">MPSVLARTGRHRQRYENNFRLVSGCIPYRITEDINDEDQSSSSANSENKIQVLMVSSPDRDDRVFPKGGWEDDETVLEAACREAFEEAGVKGTLRETPLGVWEFRSKSRQNMCSLEGGCRGYMFALEVTAELDSWPEQQNRDRKWLNIKEAFRVCRYEWMRRALEQFLRVMAPDNDDDGSTGNVVVPADEVVVDDQIMTQMTELLGESDVHENNKLGDLIDQCGPHPVISKPMQSPSPADLSSTTSNHDHIVAECQLVSTSNCYLRPSSNSSSTTSTSSQHQHRVIGHISSLSWHMALTSQEVAIDNIRSV</sequence>
<keyword evidence="6" id="KW-0460">Magnesium</keyword>
<keyword evidence="4" id="KW-0479">Metal-binding</keyword>
<dbReference type="Gene3D" id="3.90.79.10">
    <property type="entry name" value="Nucleoside Triphosphate Pyrophosphohydrolase"/>
    <property type="match status" value="1"/>
</dbReference>
<accession>A0AAW1WLV7</accession>
<evidence type="ECO:0000256" key="5">
    <source>
        <dbReference type="ARBA" id="ARBA00022801"/>
    </source>
</evidence>
<dbReference type="InterPro" id="IPR015797">
    <property type="entry name" value="NUDIX_hydrolase-like_dom_sf"/>
</dbReference>
<proteinExistence type="inferred from homology"/>
<dbReference type="InterPro" id="IPR047198">
    <property type="entry name" value="DDP-like_NUDIX"/>
</dbReference>
<evidence type="ECO:0000256" key="6">
    <source>
        <dbReference type="ARBA" id="ARBA00022842"/>
    </source>
</evidence>
<organism evidence="10 11">
    <name type="scientific">Rubus argutus</name>
    <name type="common">Southern blackberry</name>
    <dbReference type="NCBI Taxonomy" id="59490"/>
    <lineage>
        <taxon>Eukaryota</taxon>
        <taxon>Viridiplantae</taxon>
        <taxon>Streptophyta</taxon>
        <taxon>Embryophyta</taxon>
        <taxon>Tracheophyta</taxon>
        <taxon>Spermatophyta</taxon>
        <taxon>Magnoliopsida</taxon>
        <taxon>eudicotyledons</taxon>
        <taxon>Gunneridae</taxon>
        <taxon>Pentapetalae</taxon>
        <taxon>rosids</taxon>
        <taxon>fabids</taxon>
        <taxon>Rosales</taxon>
        <taxon>Rosaceae</taxon>
        <taxon>Rosoideae</taxon>
        <taxon>Rosoideae incertae sedis</taxon>
        <taxon>Rubus</taxon>
    </lineage>
</organism>
<dbReference type="InterPro" id="IPR000086">
    <property type="entry name" value="NUDIX_hydrolase_dom"/>
</dbReference>
<dbReference type="GO" id="GO:0046872">
    <property type="term" value="F:metal ion binding"/>
    <property type="evidence" value="ECO:0007669"/>
    <property type="project" value="UniProtKB-KW"/>
</dbReference>
<dbReference type="PANTHER" id="PTHR12629:SF58">
    <property type="entry name" value="NUDIX HYDROLASE 12, MITOCHONDRIAL"/>
    <property type="match status" value="1"/>
</dbReference>
<dbReference type="AlphaFoldDB" id="A0AAW1WLV7"/>
<keyword evidence="11" id="KW-1185">Reference proteome</keyword>
<evidence type="ECO:0000256" key="2">
    <source>
        <dbReference type="ARBA" id="ARBA00004173"/>
    </source>
</evidence>
<dbReference type="FunFam" id="3.90.79.10:FF:000030">
    <property type="entry name" value="Nudix hydrolase 13 mitochondrial"/>
    <property type="match status" value="1"/>
</dbReference>
<protein>
    <recommendedName>
        <fullName evidence="9">Nudix hydrolase domain-containing protein</fullName>
    </recommendedName>
</protein>
<dbReference type="SUPFAM" id="SSF55811">
    <property type="entry name" value="Nudix"/>
    <property type="match status" value="1"/>
</dbReference>
<dbReference type="PANTHER" id="PTHR12629">
    <property type="entry name" value="DIPHOSPHOINOSITOL POLYPHOSPHATE PHOSPHOHYDROLASE"/>
    <property type="match status" value="1"/>
</dbReference>
<dbReference type="CDD" id="cd04666">
    <property type="entry name" value="NUDIX_DIPP2_like_Nudt4"/>
    <property type="match status" value="1"/>
</dbReference>
<dbReference type="InterPro" id="IPR020084">
    <property type="entry name" value="NUDIX_hydrolase_CS"/>
</dbReference>
<keyword evidence="7" id="KW-0809">Transit peptide</keyword>
<dbReference type="Proteomes" id="UP001457282">
    <property type="component" value="Unassembled WGS sequence"/>
</dbReference>
<evidence type="ECO:0000256" key="7">
    <source>
        <dbReference type="ARBA" id="ARBA00022946"/>
    </source>
</evidence>
<comment type="caution">
    <text evidence="10">The sequence shown here is derived from an EMBL/GenBank/DDBJ whole genome shotgun (WGS) entry which is preliminary data.</text>
</comment>
<reference evidence="10 11" key="1">
    <citation type="journal article" date="2023" name="G3 (Bethesda)">
        <title>A chromosome-length genome assembly and annotation of blackberry (Rubus argutus, cv. 'Hillquist').</title>
        <authorList>
            <person name="Bruna T."/>
            <person name="Aryal R."/>
            <person name="Dudchenko O."/>
            <person name="Sargent D.J."/>
            <person name="Mead D."/>
            <person name="Buti M."/>
            <person name="Cavallini A."/>
            <person name="Hytonen T."/>
            <person name="Andres J."/>
            <person name="Pham M."/>
            <person name="Weisz D."/>
            <person name="Mascagni F."/>
            <person name="Usai G."/>
            <person name="Natali L."/>
            <person name="Bassil N."/>
            <person name="Fernandez G.E."/>
            <person name="Lomsadze A."/>
            <person name="Armour M."/>
            <person name="Olukolu B."/>
            <person name="Poorten T."/>
            <person name="Britton C."/>
            <person name="Davik J."/>
            <person name="Ashrafi H."/>
            <person name="Aiden E.L."/>
            <person name="Borodovsky M."/>
            <person name="Worthington M."/>
        </authorList>
    </citation>
    <scope>NUCLEOTIDE SEQUENCE [LARGE SCALE GENOMIC DNA]</scope>
    <source>
        <strain evidence="10">PI 553951</strain>
    </source>
</reference>
<evidence type="ECO:0000313" key="10">
    <source>
        <dbReference type="EMBL" id="KAK9925612.1"/>
    </source>
</evidence>